<dbReference type="InterPro" id="IPR015943">
    <property type="entry name" value="WD40/YVTN_repeat-like_dom_sf"/>
</dbReference>
<keyword evidence="4" id="KW-1185">Reference proteome</keyword>
<evidence type="ECO:0008006" key="5">
    <source>
        <dbReference type="Google" id="ProtNLM"/>
    </source>
</evidence>
<gene>
    <name evidence="3" type="ORF">BLA29_012644</name>
</gene>
<evidence type="ECO:0000313" key="3">
    <source>
        <dbReference type="EMBL" id="OTF83091.1"/>
    </source>
</evidence>
<dbReference type="Proteomes" id="UP000194236">
    <property type="component" value="Unassembled WGS sequence"/>
</dbReference>
<keyword evidence="1" id="KW-0853">WD repeat</keyword>
<dbReference type="PANTHER" id="PTHR13720">
    <property type="entry name" value="WD-40 REPEAT PROTEIN"/>
    <property type="match status" value="1"/>
</dbReference>
<dbReference type="AlphaFoldDB" id="A0A1Y3BQ37"/>
<accession>A0A1Y3BQ37</accession>
<evidence type="ECO:0000256" key="2">
    <source>
        <dbReference type="ARBA" id="ARBA00022737"/>
    </source>
</evidence>
<sequence>MSSSIHPAGQVLAVGSATGIITIVNAGSGEPIQYIQLTTVCIGCMSYSPNGDFLVAGCQDGCLHVIPVRDNGHTYDKVSILKGPLPVLTLQWSIDTQFILTSVDDSKRLIFVNFSKNSIIFLFLKIIIRN</sequence>
<evidence type="ECO:0000313" key="4">
    <source>
        <dbReference type="Proteomes" id="UP000194236"/>
    </source>
</evidence>
<dbReference type="Pfam" id="PF00400">
    <property type="entry name" value="WD40"/>
    <property type="match status" value="1"/>
</dbReference>
<protein>
    <recommendedName>
        <fullName evidence="5">Anaphase-promoting complex subunit 4 WD40 domain-containing protein</fullName>
    </recommendedName>
</protein>
<dbReference type="OrthoDB" id="6515886at2759"/>
<dbReference type="GO" id="GO:0000226">
    <property type="term" value="P:microtubule cytoskeleton organization"/>
    <property type="evidence" value="ECO:0007669"/>
    <property type="project" value="TreeGrafter"/>
</dbReference>
<organism evidence="3 4">
    <name type="scientific">Euroglyphus maynei</name>
    <name type="common">Mayne's house dust mite</name>
    <dbReference type="NCBI Taxonomy" id="6958"/>
    <lineage>
        <taxon>Eukaryota</taxon>
        <taxon>Metazoa</taxon>
        <taxon>Ecdysozoa</taxon>
        <taxon>Arthropoda</taxon>
        <taxon>Chelicerata</taxon>
        <taxon>Arachnida</taxon>
        <taxon>Acari</taxon>
        <taxon>Acariformes</taxon>
        <taxon>Sarcoptiformes</taxon>
        <taxon>Astigmata</taxon>
        <taxon>Psoroptidia</taxon>
        <taxon>Analgoidea</taxon>
        <taxon>Pyroglyphidae</taxon>
        <taxon>Pyroglyphinae</taxon>
        <taxon>Euroglyphus</taxon>
    </lineage>
</organism>
<dbReference type="PANTHER" id="PTHR13720:SF55">
    <property type="entry name" value="ECHINODERM MICROTUBULE-ASSOCIATED PROTEIN-LIKE CG42247"/>
    <property type="match status" value="1"/>
</dbReference>
<dbReference type="Gene3D" id="2.130.10.10">
    <property type="entry name" value="YVTN repeat-like/Quinoprotein amine dehydrogenase"/>
    <property type="match status" value="1"/>
</dbReference>
<dbReference type="SMART" id="SM00320">
    <property type="entry name" value="WD40"/>
    <property type="match status" value="2"/>
</dbReference>
<dbReference type="InterPro" id="IPR001680">
    <property type="entry name" value="WD40_rpt"/>
</dbReference>
<dbReference type="EMBL" id="MUJZ01005211">
    <property type="protein sequence ID" value="OTF83091.1"/>
    <property type="molecule type" value="Genomic_DNA"/>
</dbReference>
<keyword evidence="2" id="KW-0677">Repeat</keyword>
<evidence type="ECO:0000256" key="1">
    <source>
        <dbReference type="ARBA" id="ARBA00022574"/>
    </source>
</evidence>
<comment type="caution">
    <text evidence="3">The sequence shown here is derived from an EMBL/GenBank/DDBJ whole genome shotgun (WGS) entry which is preliminary data.</text>
</comment>
<name>A0A1Y3BQ37_EURMA</name>
<proteinExistence type="predicted"/>
<dbReference type="SUPFAM" id="SSF50978">
    <property type="entry name" value="WD40 repeat-like"/>
    <property type="match status" value="1"/>
</dbReference>
<dbReference type="GO" id="GO:0008017">
    <property type="term" value="F:microtubule binding"/>
    <property type="evidence" value="ECO:0007669"/>
    <property type="project" value="TreeGrafter"/>
</dbReference>
<dbReference type="GO" id="GO:0072686">
    <property type="term" value="C:mitotic spindle"/>
    <property type="evidence" value="ECO:0007669"/>
    <property type="project" value="TreeGrafter"/>
</dbReference>
<dbReference type="InterPro" id="IPR050630">
    <property type="entry name" value="WD_repeat_EMAP"/>
</dbReference>
<reference evidence="3 4" key="1">
    <citation type="submission" date="2017-03" db="EMBL/GenBank/DDBJ databases">
        <title>Genome Survey of Euroglyphus maynei.</title>
        <authorList>
            <person name="Arlian L.G."/>
            <person name="Morgan M.S."/>
            <person name="Rider S.D."/>
        </authorList>
    </citation>
    <scope>NUCLEOTIDE SEQUENCE [LARGE SCALE GENOMIC DNA]</scope>
    <source>
        <strain evidence="3">Arlian Lab</strain>
        <tissue evidence="3">Whole body</tissue>
    </source>
</reference>
<dbReference type="InterPro" id="IPR036322">
    <property type="entry name" value="WD40_repeat_dom_sf"/>
</dbReference>